<keyword evidence="1" id="KW-0472">Membrane</keyword>
<gene>
    <name evidence="3" type="ORF">BC793_12348</name>
</gene>
<keyword evidence="1" id="KW-0812">Transmembrane</keyword>
<feature type="domain" description="DUF6458" evidence="2">
    <location>
        <begin position="1"/>
        <end position="74"/>
    </location>
</feature>
<protein>
    <recommendedName>
        <fullName evidence="2">DUF6458 domain-containing protein</fullName>
    </recommendedName>
</protein>
<dbReference type="AlphaFoldDB" id="A0A316F327"/>
<keyword evidence="4" id="KW-1185">Reference proteome</keyword>
<dbReference type="OrthoDB" id="4775046at2"/>
<accession>A0A316F327</accession>
<dbReference type="Pfam" id="PF20059">
    <property type="entry name" value="DUF6458"/>
    <property type="match status" value="1"/>
</dbReference>
<feature type="transmembrane region" description="Helical" evidence="1">
    <location>
        <begin position="32"/>
        <end position="51"/>
    </location>
</feature>
<evidence type="ECO:0000313" key="4">
    <source>
        <dbReference type="Proteomes" id="UP000245697"/>
    </source>
</evidence>
<comment type="caution">
    <text evidence="3">The sequence shown here is derived from an EMBL/GenBank/DDBJ whole genome shotgun (WGS) entry which is preliminary data.</text>
</comment>
<keyword evidence="1" id="KW-1133">Transmembrane helix</keyword>
<dbReference type="EMBL" id="QGGR01000023">
    <property type="protein sequence ID" value="PWK39211.1"/>
    <property type="molecule type" value="Genomic_DNA"/>
</dbReference>
<reference evidence="3 4" key="1">
    <citation type="submission" date="2018-05" db="EMBL/GenBank/DDBJ databases">
        <title>Genomic Encyclopedia of Archaeal and Bacterial Type Strains, Phase II (KMG-II): from individual species to whole genera.</title>
        <authorList>
            <person name="Goeker M."/>
        </authorList>
    </citation>
    <scope>NUCLEOTIDE SEQUENCE [LARGE SCALE GENOMIC DNA]</scope>
    <source>
        <strain evidence="3 4">DSM 45184</strain>
    </source>
</reference>
<dbReference type="InterPro" id="IPR045597">
    <property type="entry name" value="DUF6458"/>
</dbReference>
<sequence length="92" mass="9723">MGIGASIFLLALGAILAFAVEADISGLDIGVIGWILMLAGLAGLVITLAFWSNRRRTVVTRTQAPVAGTGYTSEYHEVRRDDVPPPPPPAYS</sequence>
<proteinExistence type="predicted"/>
<dbReference type="Proteomes" id="UP000245697">
    <property type="component" value="Unassembled WGS sequence"/>
</dbReference>
<dbReference type="RefSeq" id="WP_109600906.1">
    <property type="nucleotide sequence ID" value="NZ_BONA01000086.1"/>
</dbReference>
<evidence type="ECO:0000313" key="3">
    <source>
        <dbReference type="EMBL" id="PWK39211.1"/>
    </source>
</evidence>
<evidence type="ECO:0000259" key="2">
    <source>
        <dbReference type="Pfam" id="PF20059"/>
    </source>
</evidence>
<organism evidence="3 4">
    <name type="scientific">Actinoplanes xinjiangensis</name>
    <dbReference type="NCBI Taxonomy" id="512350"/>
    <lineage>
        <taxon>Bacteria</taxon>
        <taxon>Bacillati</taxon>
        <taxon>Actinomycetota</taxon>
        <taxon>Actinomycetes</taxon>
        <taxon>Micromonosporales</taxon>
        <taxon>Micromonosporaceae</taxon>
        <taxon>Actinoplanes</taxon>
    </lineage>
</organism>
<name>A0A316F327_9ACTN</name>
<evidence type="ECO:0000256" key="1">
    <source>
        <dbReference type="SAM" id="Phobius"/>
    </source>
</evidence>